<reference evidence="2" key="1">
    <citation type="journal article" date="2015" name="BMC Genomics">
        <title>Genomic and transcriptomic analysis of the endophytic fungus Pestalotiopsis fici reveals its lifestyle and high potential for synthesis of natural products.</title>
        <authorList>
            <person name="Wang X."/>
            <person name="Zhang X."/>
            <person name="Liu L."/>
            <person name="Xiang M."/>
            <person name="Wang W."/>
            <person name="Sun X."/>
            <person name="Che Y."/>
            <person name="Guo L."/>
            <person name="Liu G."/>
            <person name="Guo L."/>
            <person name="Wang C."/>
            <person name="Yin W.B."/>
            <person name="Stadler M."/>
            <person name="Zhang X."/>
            <person name="Liu X."/>
        </authorList>
    </citation>
    <scope>NUCLEOTIDE SEQUENCE [LARGE SCALE GENOMIC DNA]</scope>
    <source>
        <strain evidence="2">W106-1 / CGMCC3.15140</strain>
    </source>
</reference>
<keyword evidence="2" id="KW-1185">Reference proteome</keyword>
<evidence type="ECO:0000313" key="1">
    <source>
        <dbReference type="EMBL" id="ETS87080.1"/>
    </source>
</evidence>
<dbReference type="InParanoid" id="W3XM86"/>
<name>W3XM86_PESFW</name>
<dbReference type="AlphaFoldDB" id="W3XM86"/>
<dbReference type="InterPro" id="IPR022085">
    <property type="entry name" value="OpdG"/>
</dbReference>
<dbReference type="Proteomes" id="UP000030651">
    <property type="component" value="Unassembled WGS sequence"/>
</dbReference>
<evidence type="ECO:0000313" key="2">
    <source>
        <dbReference type="Proteomes" id="UP000030651"/>
    </source>
</evidence>
<proteinExistence type="predicted"/>
<sequence>MSYTPYHPVAQASAQAALSVYNDPEYGNIFDILYHISIDEDTVESLPPASEDCITGVIANVMRKAPEYKVDSYAMALWEIRRWQYDDFLLAALEFIIHDGGRMHRPGTHACLFEQLALDLHHLSAQITRAFNTDLERSILCQEDVMLMSHSEQIGHRLHGMAYMAARLYMLQLYTSPLAAIVILRMALESESVFLEESLLAAAVEILTSCSKKLRDWIQSDTYSYNSLDERHQYYYRHGSRREMHNVVVEWDGGLHESRWAFWREAIKLTLRGNQGGVLNEMQEAEQFYPVDHSRVPLHTTVYRRRGNH</sequence>
<gene>
    <name evidence="1" type="ORF">PFICI_00908</name>
</gene>
<dbReference type="RefSeq" id="XP_007827680.1">
    <property type="nucleotide sequence ID" value="XM_007829489.1"/>
</dbReference>
<dbReference type="EMBL" id="KI912109">
    <property type="protein sequence ID" value="ETS87080.1"/>
    <property type="molecule type" value="Genomic_DNA"/>
</dbReference>
<dbReference type="GeneID" id="19265921"/>
<dbReference type="OrthoDB" id="10529127at2759"/>
<dbReference type="Pfam" id="PF12311">
    <property type="entry name" value="DUF3632"/>
    <property type="match status" value="1"/>
</dbReference>
<dbReference type="HOGENOM" id="CLU_900484_0_0_1"/>
<accession>W3XM86</accession>
<dbReference type="KEGG" id="pfy:PFICI_00908"/>
<protein>
    <submittedName>
        <fullName evidence="1">Uncharacterized protein</fullName>
    </submittedName>
</protein>
<organism evidence="1 2">
    <name type="scientific">Pestalotiopsis fici (strain W106-1 / CGMCC3.15140)</name>
    <dbReference type="NCBI Taxonomy" id="1229662"/>
    <lineage>
        <taxon>Eukaryota</taxon>
        <taxon>Fungi</taxon>
        <taxon>Dikarya</taxon>
        <taxon>Ascomycota</taxon>
        <taxon>Pezizomycotina</taxon>
        <taxon>Sordariomycetes</taxon>
        <taxon>Xylariomycetidae</taxon>
        <taxon>Amphisphaeriales</taxon>
        <taxon>Sporocadaceae</taxon>
        <taxon>Pestalotiopsis</taxon>
    </lineage>
</organism>